<dbReference type="PRINTS" id="PR00702">
    <property type="entry name" value="ACRIFLAVINRP"/>
</dbReference>
<protein>
    <recommendedName>
        <fullName evidence="4">RND multidrug efflux transporter</fullName>
    </recommendedName>
</protein>
<dbReference type="PANTHER" id="PTHR32063:SF0">
    <property type="entry name" value="SWARMING MOTILITY PROTEIN SWRC"/>
    <property type="match status" value="1"/>
</dbReference>
<dbReference type="Gene3D" id="3.30.2090.10">
    <property type="entry name" value="Multidrug efflux transporter AcrB TolC docking domain, DN and DC subdomains"/>
    <property type="match status" value="2"/>
</dbReference>
<feature type="transmembrane region" description="Helical" evidence="1">
    <location>
        <begin position="907"/>
        <end position="927"/>
    </location>
</feature>
<evidence type="ECO:0000256" key="1">
    <source>
        <dbReference type="SAM" id="Phobius"/>
    </source>
</evidence>
<proteinExistence type="predicted"/>
<evidence type="ECO:0000313" key="2">
    <source>
        <dbReference type="EMBL" id="RCK78358.1"/>
    </source>
</evidence>
<accession>A0A367ZJX7</accession>
<dbReference type="Proteomes" id="UP000252355">
    <property type="component" value="Unassembled WGS sequence"/>
</dbReference>
<dbReference type="Gene3D" id="1.20.1640.10">
    <property type="entry name" value="Multidrug efflux transporter AcrB transmembrane domain"/>
    <property type="match status" value="2"/>
</dbReference>
<evidence type="ECO:0008006" key="4">
    <source>
        <dbReference type="Google" id="ProtNLM"/>
    </source>
</evidence>
<dbReference type="SUPFAM" id="SSF82866">
    <property type="entry name" value="Multidrug efflux transporter AcrB transmembrane domain"/>
    <property type="match status" value="2"/>
</dbReference>
<feature type="transmembrane region" description="Helical" evidence="1">
    <location>
        <begin position="462"/>
        <end position="481"/>
    </location>
</feature>
<gene>
    <name evidence="2" type="ORF">OZSIB_1460</name>
</gene>
<dbReference type="GO" id="GO:0005886">
    <property type="term" value="C:plasma membrane"/>
    <property type="evidence" value="ECO:0007669"/>
    <property type="project" value="TreeGrafter"/>
</dbReference>
<feature type="transmembrane region" description="Helical" evidence="1">
    <location>
        <begin position="12"/>
        <end position="30"/>
    </location>
</feature>
<feature type="transmembrane region" description="Helical" evidence="1">
    <location>
        <begin position="933"/>
        <end position="957"/>
    </location>
</feature>
<keyword evidence="1" id="KW-1133">Transmembrane helix</keyword>
<dbReference type="Gene3D" id="3.30.70.1320">
    <property type="entry name" value="Multidrug efflux transporter AcrB pore domain like"/>
    <property type="match status" value="1"/>
</dbReference>
<feature type="transmembrane region" description="Helical" evidence="1">
    <location>
        <begin position="385"/>
        <end position="409"/>
    </location>
</feature>
<dbReference type="AlphaFoldDB" id="A0A367ZJX7"/>
<feature type="transmembrane region" description="Helical" evidence="1">
    <location>
        <begin position="333"/>
        <end position="352"/>
    </location>
</feature>
<dbReference type="Gene3D" id="3.30.70.1440">
    <property type="entry name" value="Multidrug efflux transporter AcrB pore domain"/>
    <property type="match status" value="1"/>
</dbReference>
<feature type="transmembrane region" description="Helical" evidence="1">
    <location>
        <begin position="1010"/>
        <end position="1036"/>
    </location>
</feature>
<dbReference type="InterPro" id="IPR027463">
    <property type="entry name" value="AcrB_DN_DC_subdom"/>
</dbReference>
<reference evidence="2 3" key="1">
    <citation type="submission" date="2018-05" db="EMBL/GenBank/DDBJ databases">
        <title>A metagenomic window into the 2 km-deep terrestrial subsurface aquifer revealed taxonomically and functionally diverse microbial community comprising novel uncultured bacterial lineages.</title>
        <authorList>
            <person name="Kadnikov V.V."/>
            <person name="Mardanov A.V."/>
            <person name="Beletsky A.V."/>
            <person name="Banks D."/>
            <person name="Pimenov N.V."/>
            <person name="Frank Y.A."/>
            <person name="Karnachuk O.V."/>
            <person name="Ravin N.V."/>
        </authorList>
    </citation>
    <scope>NUCLEOTIDE SEQUENCE [LARGE SCALE GENOMIC DNA]</scope>
    <source>
        <strain evidence="2">BY5</strain>
    </source>
</reference>
<dbReference type="EMBL" id="QOQW01000023">
    <property type="protein sequence ID" value="RCK78358.1"/>
    <property type="molecule type" value="Genomic_DNA"/>
</dbReference>
<dbReference type="SUPFAM" id="SSF82714">
    <property type="entry name" value="Multidrug efflux transporter AcrB TolC docking domain, DN and DC subdomains"/>
    <property type="match status" value="2"/>
</dbReference>
<dbReference type="GO" id="GO:0042910">
    <property type="term" value="F:xenobiotic transmembrane transporter activity"/>
    <property type="evidence" value="ECO:0007669"/>
    <property type="project" value="TreeGrafter"/>
</dbReference>
<feature type="transmembrane region" description="Helical" evidence="1">
    <location>
        <begin position="430"/>
        <end position="450"/>
    </location>
</feature>
<feature type="transmembrane region" description="Helical" evidence="1">
    <location>
        <begin position="881"/>
        <end position="900"/>
    </location>
</feature>
<name>A0A367ZJX7_9BACT</name>
<feature type="transmembrane region" description="Helical" evidence="1">
    <location>
        <begin position="515"/>
        <end position="534"/>
    </location>
</feature>
<evidence type="ECO:0000313" key="3">
    <source>
        <dbReference type="Proteomes" id="UP000252355"/>
    </source>
</evidence>
<sequence length="1045" mass="112529">MNLPRASIRHPVTVVMVVLLAVTFGVLALLELPTDMFPEITYPVISVVTRYPGAAPEEVESMVTEPLEEALSTVHGVSNVTSVSQHALSMVNLEFDWGSDLDAAAYDVRDAIQYARRFLPDDISQPAVVKIDLSKMPIYVGTLRGRRRLTALRRLAEKVLKPRLARIDGVAALGIISEEEEEILIEARFKALETLGLGMNRLLALLTTINRNIPGGDFEFGGRSIAVRTMGEHATVEEMADLPLFAPVDGPVVTLGQVAGVRRGIKRQNVSIQRNGESCLAVQIMKQSGKNSVKILREVNAEIEKIKRELPADVQLEIVFDQSEFINQAVSSVTANLVLGGLLALAVLTLFLGRFSLLIIIGLAIPLAVVVSFIPLFMLKYTLNMMSLGGLALGVGMLVDNAIVVLENIDRHLAMGKTPAVAAEAGTREVAGAITGSTLTTIIIFTPFLLSQGMASRLFTQLGLTVSVSLLASLVLSLTLVPMMAAHLITPGPGAAVAPPRGLYRRLIEGALARPRLVLAGFALVFVMVMAGLGPRLGVEYIPIADDGMIGSPFKLPIGMSLEASRQALAPLMHKLASDSRVFSVFCRIGLPEGAEEAGVIIGLADSNEGEFFIRMVPKHRRSITTRQFLEEVRQEVARIPGLEMNLRQSFEQLFSTNQKAIVIHVLGNHLPTLKDVMAEIKRRLAAIPGVRDLDTDLQGGKPEFRVRVRRDLAMQAGLSVAQIGEAVRTALQGRKIGIFRSEGDEIYIRLIGPPDLPAAPEALLDLPLEVPADREGNAADAATGPAGSRSAFGAGSSLGRAPRVVTLRQVATLETGDGEEKIRHRRQLRQGSVAANYAGRPLGAVMADIKAALADLPLPEGYHLEHSGVYEDLIAVMRQLLWVFAIGLLLVYMVLASQFESFLDPFCLLFTVPLAAIGMVLALWVTGETLNISSAVGLLILMGVVVNNAIVLISFVQQRQQEGQPLREALLEAATARLRPILMTSLTTVLGLVPLALGLGEGTEIQQPMAIAIIGGLSFATLLTLVVIPCMYLIFHEQKPAPIG</sequence>
<keyword evidence="1" id="KW-0472">Membrane</keyword>
<organism evidence="2 3">
    <name type="scientific">Candidatus Ozemobacter sibiricus</name>
    <dbReference type="NCBI Taxonomy" id="2268124"/>
    <lineage>
        <taxon>Bacteria</taxon>
        <taxon>Candidatus Ozemobacteria</taxon>
        <taxon>Candidatus Ozemobacterales</taxon>
        <taxon>Candidatus Ozemobacteraceae</taxon>
        <taxon>Candidatus Ozemobacter</taxon>
    </lineage>
</organism>
<keyword evidence="1" id="KW-0812">Transmembrane</keyword>
<dbReference type="Gene3D" id="3.30.70.1430">
    <property type="entry name" value="Multidrug efflux transporter AcrB pore domain"/>
    <property type="match status" value="2"/>
</dbReference>
<dbReference type="Pfam" id="PF00873">
    <property type="entry name" value="ACR_tran"/>
    <property type="match status" value="1"/>
</dbReference>
<dbReference type="InterPro" id="IPR001036">
    <property type="entry name" value="Acrflvin-R"/>
</dbReference>
<comment type="caution">
    <text evidence="2">The sequence shown here is derived from an EMBL/GenBank/DDBJ whole genome shotgun (WGS) entry which is preliminary data.</text>
</comment>
<dbReference type="PANTHER" id="PTHR32063">
    <property type="match status" value="1"/>
</dbReference>
<feature type="transmembrane region" description="Helical" evidence="1">
    <location>
        <begin position="978"/>
        <end position="998"/>
    </location>
</feature>
<feature type="transmembrane region" description="Helical" evidence="1">
    <location>
        <begin position="357"/>
        <end position="379"/>
    </location>
</feature>
<dbReference type="SUPFAM" id="SSF82693">
    <property type="entry name" value="Multidrug efflux transporter AcrB pore domain, PN1, PN2, PC1 and PC2 subdomains"/>
    <property type="match status" value="3"/>
</dbReference>